<keyword evidence="2" id="KW-1185">Reference proteome</keyword>
<evidence type="ECO:0000313" key="1">
    <source>
        <dbReference type="EMBL" id="KAK7310917.1"/>
    </source>
</evidence>
<dbReference type="EMBL" id="JAYKXN010000002">
    <property type="protein sequence ID" value="KAK7310917.1"/>
    <property type="molecule type" value="Genomic_DNA"/>
</dbReference>
<evidence type="ECO:0000313" key="2">
    <source>
        <dbReference type="Proteomes" id="UP001359559"/>
    </source>
</evidence>
<organism evidence="1 2">
    <name type="scientific">Clitoria ternatea</name>
    <name type="common">Butterfly pea</name>
    <dbReference type="NCBI Taxonomy" id="43366"/>
    <lineage>
        <taxon>Eukaryota</taxon>
        <taxon>Viridiplantae</taxon>
        <taxon>Streptophyta</taxon>
        <taxon>Embryophyta</taxon>
        <taxon>Tracheophyta</taxon>
        <taxon>Spermatophyta</taxon>
        <taxon>Magnoliopsida</taxon>
        <taxon>eudicotyledons</taxon>
        <taxon>Gunneridae</taxon>
        <taxon>Pentapetalae</taxon>
        <taxon>rosids</taxon>
        <taxon>fabids</taxon>
        <taxon>Fabales</taxon>
        <taxon>Fabaceae</taxon>
        <taxon>Papilionoideae</taxon>
        <taxon>50 kb inversion clade</taxon>
        <taxon>NPAAA clade</taxon>
        <taxon>indigoferoid/millettioid clade</taxon>
        <taxon>Phaseoleae</taxon>
        <taxon>Clitoria</taxon>
    </lineage>
</organism>
<dbReference type="Proteomes" id="UP001359559">
    <property type="component" value="Unassembled WGS sequence"/>
</dbReference>
<dbReference type="AlphaFoldDB" id="A0AAN9K504"/>
<sequence length="73" mass="8169">MGASVSRALPQFPLSSQLPFSHFYIPSPLLSYVPPSLFFTQLFNLKKRSNVFGTPFHLNLHSFDSSTHGVNCL</sequence>
<protein>
    <submittedName>
        <fullName evidence="1">Uncharacterized protein</fullName>
    </submittedName>
</protein>
<gene>
    <name evidence="1" type="ORF">RJT34_08715</name>
</gene>
<name>A0AAN9K504_CLITE</name>
<accession>A0AAN9K504</accession>
<comment type="caution">
    <text evidence="1">The sequence shown here is derived from an EMBL/GenBank/DDBJ whole genome shotgun (WGS) entry which is preliminary data.</text>
</comment>
<proteinExistence type="predicted"/>
<reference evidence="1 2" key="1">
    <citation type="submission" date="2024-01" db="EMBL/GenBank/DDBJ databases">
        <title>The genomes of 5 underutilized Papilionoideae crops provide insights into root nodulation and disease resistance.</title>
        <authorList>
            <person name="Yuan L."/>
        </authorList>
    </citation>
    <scope>NUCLEOTIDE SEQUENCE [LARGE SCALE GENOMIC DNA]</scope>
    <source>
        <strain evidence="1">LY-2023</strain>
        <tissue evidence="1">Leaf</tissue>
    </source>
</reference>